<comment type="catalytic activity">
    <reaction evidence="10">
        <text>8-oxo-dGTP + H2O = 8-oxo-dGMP + diphosphate + H(+)</text>
        <dbReference type="Rhea" id="RHEA:31575"/>
        <dbReference type="ChEBI" id="CHEBI:15377"/>
        <dbReference type="ChEBI" id="CHEBI:15378"/>
        <dbReference type="ChEBI" id="CHEBI:33019"/>
        <dbReference type="ChEBI" id="CHEBI:63224"/>
        <dbReference type="ChEBI" id="CHEBI:77896"/>
        <dbReference type="EC" id="3.6.1.55"/>
    </reaction>
</comment>
<evidence type="ECO:0000256" key="7">
    <source>
        <dbReference type="ARBA" id="ARBA00022801"/>
    </source>
</evidence>
<dbReference type="PANTHER" id="PTHR47707">
    <property type="entry name" value="8-OXO-DGTP DIPHOSPHATASE"/>
    <property type="match status" value="1"/>
</dbReference>
<evidence type="ECO:0000256" key="13">
    <source>
        <dbReference type="ARBA" id="ARBA00040794"/>
    </source>
</evidence>
<evidence type="ECO:0000256" key="11">
    <source>
        <dbReference type="ARBA" id="ARBA00036904"/>
    </source>
</evidence>
<evidence type="ECO:0000256" key="5">
    <source>
        <dbReference type="ARBA" id="ARBA00022723"/>
    </source>
</evidence>
<comment type="catalytic activity">
    <reaction evidence="11">
        <text>8-oxo-GTP + H2O = 8-oxo-GMP + diphosphate + H(+)</text>
        <dbReference type="Rhea" id="RHEA:67616"/>
        <dbReference type="ChEBI" id="CHEBI:15377"/>
        <dbReference type="ChEBI" id="CHEBI:15378"/>
        <dbReference type="ChEBI" id="CHEBI:33019"/>
        <dbReference type="ChEBI" id="CHEBI:143553"/>
        <dbReference type="ChEBI" id="CHEBI:145694"/>
    </reaction>
</comment>
<dbReference type="Proteomes" id="UP001623232">
    <property type="component" value="Chromosome"/>
</dbReference>
<keyword evidence="19" id="KW-1185">Reference proteome</keyword>
<accession>A0ABZ2XW14</accession>
<dbReference type="Gene3D" id="3.90.79.10">
    <property type="entry name" value="Nucleoside Triphosphate Pyrophosphohydrolase"/>
    <property type="match status" value="1"/>
</dbReference>
<organism evidence="18 19">
    <name type="scientific">Aliisedimentitalea scapharcae</name>
    <dbReference type="NCBI Taxonomy" id="1524259"/>
    <lineage>
        <taxon>Bacteria</taxon>
        <taxon>Pseudomonadati</taxon>
        <taxon>Pseudomonadota</taxon>
        <taxon>Alphaproteobacteria</taxon>
        <taxon>Rhodobacterales</taxon>
        <taxon>Roseobacteraceae</taxon>
        <taxon>Aliisedimentitalea</taxon>
    </lineage>
</organism>
<keyword evidence="6" id="KW-0227">DNA damage</keyword>
<keyword evidence="3" id="KW-0515">Mutator protein</keyword>
<feature type="domain" description="Nudix hydrolase" evidence="17">
    <location>
        <begin position="1"/>
        <end position="129"/>
    </location>
</feature>
<keyword evidence="5" id="KW-0479">Metal-binding</keyword>
<dbReference type="RefSeq" id="WP_406647918.1">
    <property type="nucleotide sequence ID" value="NZ_CP123584.1"/>
</dbReference>
<evidence type="ECO:0000256" key="10">
    <source>
        <dbReference type="ARBA" id="ARBA00035861"/>
    </source>
</evidence>
<sequence length="139" mass="15836">MADFACALIVHDRRLLLGQRSAHRRNRADKWDVIGGMAEADEDLHSALTRELAEEVGIVPLSQRYFATIEQQPTDSCFHYFVVDQWQGTPTIRNQEHSQLMWYLFSDAAQLPDLALPEYPDLFRRLARFSSGADPSSLG</sequence>
<dbReference type="Pfam" id="PF00293">
    <property type="entry name" value="NUDIX"/>
    <property type="match status" value="1"/>
</dbReference>
<evidence type="ECO:0000256" key="6">
    <source>
        <dbReference type="ARBA" id="ARBA00022763"/>
    </source>
</evidence>
<comment type="similarity">
    <text evidence="2">Belongs to the Nudix hydrolase family.</text>
</comment>
<reference evidence="18 19" key="1">
    <citation type="submission" date="2023-04" db="EMBL/GenBank/DDBJ databases">
        <title>Complete genome sequence of Alisedimentitalea scapharcae.</title>
        <authorList>
            <person name="Rong J.-C."/>
            <person name="Yi M.-L."/>
            <person name="Zhao Q."/>
        </authorList>
    </citation>
    <scope>NUCLEOTIDE SEQUENCE [LARGE SCALE GENOMIC DNA]</scope>
    <source>
        <strain evidence="18 19">KCTC 42119</strain>
    </source>
</reference>
<evidence type="ECO:0000256" key="1">
    <source>
        <dbReference type="ARBA" id="ARBA00001946"/>
    </source>
</evidence>
<evidence type="ECO:0000259" key="17">
    <source>
        <dbReference type="PROSITE" id="PS51462"/>
    </source>
</evidence>
<evidence type="ECO:0000256" key="15">
    <source>
        <dbReference type="ARBA" id="ARBA00041979"/>
    </source>
</evidence>
<dbReference type="InterPro" id="IPR000086">
    <property type="entry name" value="NUDIX_hydrolase_dom"/>
</dbReference>
<evidence type="ECO:0000256" key="9">
    <source>
        <dbReference type="ARBA" id="ARBA00023204"/>
    </source>
</evidence>
<dbReference type="PROSITE" id="PS00893">
    <property type="entry name" value="NUDIX_BOX"/>
    <property type="match status" value="1"/>
</dbReference>
<evidence type="ECO:0000256" key="4">
    <source>
        <dbReference type="ARBA" id="ARBA00022705"/>
    </source>
</evidence>
<dbReference type="InterPro" id="IPR020084">
    <property type="entry name" value="NUDIX_hydrolase_CS"/>
</dbReference>
<dbReference type="PROSITE" id="PS51462">
    <property type="entry name" value="NUDIX"/>
    <property type="match status" value="1"/>
</dbReference>
<dbReference type="InterPro" id="IPR015797">
    <property type="entry name" value="NUDIX_hydrolase-like_dom_sf"/>
</dbReference>
<dbReference type="PANTHER" id="PTHR47707:SF1">
    <property type="entry name" value="NUDIX HYDROLASE FAMILY PROTEIN"/>
    <property type="match status" value="1"/>
</dbReference>
<evidence type="ECO:0000313" key="18">
    <source>
        <dbReference type="EMBL" id="WZK89572.1"/>
    </source>
</evidence>
<gene>
    <name evidence="18" type="ORF">QEZ52_03210</name>
</gene>
<keyword evidence="9" id="KW-0234">DNA repair</keyword>
<evidence type="ECO:0000313" key="19">
    <source>
        <dbReference type="Proteomes" id="UP001623232"/>
    </source>
</evidence>
<comment type="cofactor">
    <cofactor evidence="1">
        <name>Mg(2+)</name>
        <dbReference type="ChEBI" id="CHEBI:18420"/>
    </cofactor>
</comment>
<evidence type="ECO:0000256" key="16">
    <source>
        <dbReference type="ARBA" id="ARBA00042798"/>
    </source>
</evidence>
<evidence type="ECO:0000256" key="12">
    <source>
        <dbReference type="ARBA" id="ARBA00038905"/>
    </source>
</evidence>
<dbReference type="EMBL" id="CP123584">
    <property type="protein sequence ID" value="WZK89572.1"/>
    <property type="molecule type" value="Genomic_DNA"/>
</dbReference>
<evidence type="ECO:0000256" key="8">
    <source>
        <dbReference type="ARBA" id="ARBA00022842"/>
    </source>
</evidence>
<evidence type="ECO:0000256" key="2">
    <source>
        <dbReference type="ARBA" id="ARBA00005582"/>
    </source>
</evidence>
<keyword evidence="7" id="KW-0378">Hydrolase</keyword>
<protein>
    <recommendedName>
        <fullName evidence="13">8-oxo-dGTP diphosphatase</fullName>
        <ecNumber evidence="12">3.6.1.55</ecNumber>
    </recommendedName>
    <alternativeName>
        <fullName evidence="16">7,8-dihydro-8-oxoguanine-triphosphatase</fullName>
    </alternativeName>
    <alternativeName>
        <fullName evidence="15">Mutator protein MutT</fullName>
    </alternativeName>
    <alternativeName>
        <fullName evidence="14">dGTP pyrophosphohydrolase</fullName>
    </alternativeName>
</protein>
<keyword evidence="8" id="KW-0460">Magnesium</keyword>
<evidence type="ECO:0000256" key="14">
    <source>
        <dbReference type="ARBA" id="ARBA00041592"/>
    </source>
</evidence>
<dbReference type="InterPro" id="IPR047127">
    <property type="entry name" value="MutT-like"/>
</dbReference>
<name>A0ABZ2XW14_9RHOB</name>
<keyword evidence="4" id="KW-0235">DNA replication</keyword>
<evidence type="ECO:0000256" key="3">
    <source>
        <dbReference type="ARBA" id="ARBA00022457"/>
    </source>
</evidence>
<dbReference type="SUPFAM" id="SSF55811">
    <property type="entry name" value="Nudix"/>
    <property type="match status" value="1"/>
</dbReference>
<proteinExistence type="inferred from homology"/>
<dbReference type="EC" id="3.6.1.55" evidence="12"/>